<dbReference type="InterPro" id="IPR038732">
    <property type="entry name" value="HpyO/CreE_NAD-binding"/>
</dbReference>
<dbReference type="Proteomes" id="UP001501231">
    <property type="component" value="Unassembled WGS sequence"/>
</dbReference>
<dbReference type="SUPFAM" id="SSF51905">
    <property type="entry name" value="FAD/NAD(P)-binding domain"/>
    <property type="match status" value="1"/>
</dbReference>
<organism evidence="2 3">
    <name type="scientific">Actinomadura vinacea</name>
    <dbReference type="NCBI Taxonomy" id="115336"/>
    <lineage>
        <taxon>Bacteria</taxon>
        <taxon>Bacillati</taxon>
        <taxon>Actinomycetota</taxon>
        <taxon>Actinomycetes</taxon>
        <taxon>Streptosporangiales</taxon>
        <taxon>Thermomonosporaceae</taxon>
        <taxon>Actinomadura</taxon>
    </lineage>
</organism>
<evidence type="ECO:0000313" key="2">
    <source>
        <dbReference type="EMBL" id="GAA2454716.1"/>
    </source>
</evidence>
<name>A0ABN3KBE6_9ACTN</name>
<accession>A0ABN3KBE6</accession>
<dbReference type="Pfam" id="PF13454">
    <property type="entry name" value="NAD_binding_9"/>
    <property type="match status" value="1"/>
</dbReference>
<dbReference type="EMBL" id="BAAARW010000039">
    <property type="protein sequence ID" value="GAA2454716.1"/>
    <property type="molecule type" value="Genomic_DNA"/>
</dbReference>
<feature type="domain" description="FAD-dependent urate hydroxylase HpyO/Asp monooxygenase CreE-like FAD/NAD(P)-binding" evidence="1">
    <location>
        <begin position="7"/>
        <end position="182"/>
    </location>
</feature>
<gene>
    <name evidence="2" type="ORF">GCM10010191_87110</name>
</gene>
<comment type="caution">
    <text evidence="2">The sequence shown here is derived from an EMBL/GenBank/DDBJ whole genome shotgun (WGS) entry which is preliminary data.</text>
</comment>
<keyword evidence="3" id="KW-1185">Reference proteome</keyword>
<sequence>MTLSICVVGAGPRGTAVLERIAASAPLLAAGRPVDVHLVDPYPPGGGHVWQVDQPGHLLMNTVGADATLFTDDSVRCEGPAADGPSLYEWARSAAAGHPDASVRAEAAGMRPWSHPTRRFQGHYLAWFFERVRAGLAPEVRLHEHRTRAVSLTDLEDGRQLVALEDGSGPLTVDGVVLALGHTDVWMSPSQHGLAEFAARNGLFYGPPANPLDADLDAVPEGEPLLVSGLGMNFFDYMSLLTAGRGGRFVPVDGGLRYEPSGREPVFYAGSRRGVPYQARGDYGAMPPSFPARYFDDGAVARLRAAGPADFRRDAWPLIAKETAYVYYSTLLRERPEACAMDGFLTAFDALAWNDPAMAALVESAFPDAADRLDFHALDRPLDGMSFTDGDSPHDVVVGLLRTDLTKARNAPRDPLKRALTALGASRGRVRRLVAHGGLTGESHRRDLDGWFRGFAASLSSGPPVTRIAELLALADAGLVTFVGADMRVRADPDRRAFVAGSDGSFAAGGLLEAHLPPPDLRTTADPLLGRLRETGAARPYVIPTPDGPDYETGGLDVTASPFHVIDASGRPHPRRFAVGIPIESVHWGTAIGAKPRSNAVLLSQADAVARAALLAGITTEEHHAAR</sequence>
<protein>
    <submittedName>
        <fullName evidence="2">FAD/NAD(P)-binding protein</fullName>
    </submittedName>
</protein>
<dbReference type="PANTHER" id="PTHR40254:SF1">
    <property type="entry name" value="BLR0577 PROTEIN"/>
    <property type="match status" value="1"/>
</dbReference>
<dbReference type="InterPro" id="IPR036188">
    <property type="entry name" value="FAD/NAD-bd_sf"/>
</dbReference>
<dbReference type="PANTHER" id="PTHR40254">
    <property type="entry name" value="BLR0577 PROTEIN"/>
    <property type="match status" value="1"/>
</dbReference>
<dbReference type="RefSeq" id="WP_344597448.1">
    <property type="nucleotide sequence ID" value="NZ_BAAARW010000039.1"/>
</dbReference>
<evidence type="ECO:0000259" key="1">
    <source>
        <dbReference type="Pfam" id="PF13454"/>
    </source>
</evidence>
<reference evidence="2 3" key="1">
    <citation type="journal article" date="2019" name="Int. J. Syst. Evol. Microbiol.">
        <title>The Global Catalogue of Microorganisms (GCM) 10K type strain sequencing project: providing services to taxonomists for standard genome sequencing and annotation.</title>
        <authorList>
            <consortium name="The Broad Institute Genomics Platform"/>
            <consortium name="The Broad Institute Genome Sequencing Center for Infectious Disease"/>
            <person name="Wu L."/>
            <person name="Ma J."/>
        </authorList>
    </citation>
    <scope>NUCLEOTIDE SEQUENCE [LARGE SCALE GENOMIC DNA]</scope>
    <source>
        <strain evidence="2 3">JCM 3325</strain>
    </source>
</reference>
<evidence type="ECO:0000313" key="3">
    <source>
        <dbReference type="Proteomes" id="UP001501231"/>
    </source>
</evidence>
<dbReference type="InterPro" id="IPR052189">
    <property type="entry name" value="L-asp_N-monooxygenase_NS-form"/>
</dbReference>
<proteinExistence type="predicted"/>